<dbReference type="RefSeq" id="WP_380671019.1">
    <property type="nucleotide sequence ID" value="NZ_JBHTCJ010000011.1"/>
</dbReference>
<dbReference type="InterPro" id="IPR051398">
    <property type="entry name" value="Polysacch_Deacetylase"/>
</dbReference>
<dbReference type="SUPFAM" id="SSF88713">
    <property type="entry name" value="Glycoside hydrolase/deacetylase"/>
    <property type="match status" value="1"/>
</dbReference>
<dbReference type="InterPro" id="IPR002509">
    <property type="entry name" value="NODB_dom"/>
</dbReference>
<evidence type="ECO:0000256" key="1">
    <source>
        <dbReference type="ARBA" id="ARBA00004613"/>
    </source>
</evidence>
<evidence type="ECO:0000259" key="5">
    <source>
        <dbReference type="Pfam" id="PF01522"/>
    </source>
</evidence>
<feature type="domain" description="NodB homology" evidence="5">
    <location>
        <begin position="112"/>
        <end position="239"/>
    </location>
</feature>
<comment type="caution">
    <text evidence="6">The sequence shown here is derived from an EMBL/GenBank/DDBJ whole genome shotgun (WGS) entry which is preliminary data.</text>
</comment>
<name>A0ABW2LMN5_9PSEU</name>
<evidence type="ECO:0000313" key="7">
    <source>
        <dbReference type="Proteomes" id="UP001596504"/>
    </source>
</evidence>
<dbReference type="PANTHER" id="PTHR34216:SF3">
    <property type="entry name" value="POLY-BETA-1,6-N-ACETYL-D-GLUCOSAMINE N-DEACETYLASE"/>
    <property type="match status" value="1"/>
</dbReference>
<dbReference type="PANTHER" id="PTHR34216">
    <property type="match status" value="1"/>
</dbReference>
<dbReference type="EMBL" id="JBHTCJ010000011">
    <property type="protein sequence ID" value="MFC7343784.1"/>
    <property type="molecule type" value="Genomic_DNA"/>
</dbReference>
<feature type="region of interest" description="Disordered" evidence="3">
    <location>
        <begin position="22"/>
        <end position="55"/>
    </location>
</feature>
<reference evidence="7" key="1">
    <citation type="journal article" date="2019" name="Int. J. Syst. Evol. Microbiol.">
        <title>The Global Catalogue of Microorganisms (GCM) 10K type strain sequencing project: providing services to taxonomists for standard genome sequencing and annotation.</title>
        <authorList>
            <consortium name="The Broad Institute Genomics Platform"/>
            <consortium name="The Broad Institute Genome Sequencing Center for Infectious Disease"/>
            <person name="Wu L."/>
            <person name="Ma J."/>
        </authorList>
    </citation>
    <scope>NUCLEOTIDE SEQUENCE [LARGE SCALE GENOMIC DNA]</scope>
    <source>
        <strain evidence="7">WLHS5</strain>
    </source>
</reference>
<keyword evidence="2 4" id="KW-0732">Signal</keyword>
<evidence type="ECO:0000256" key="2">
    <source>
        <dbReference type="ARBA" id="ARBA00022729"/>
    </source>
</evidence>
<feature type="region of interest" description="Disordered" evidence="3">
    <location>
        <begin position="305"/>
        <end position="340"/>
    </location>
</feature>
<dbReference type="PROSITE" id="PS51257">
    <property type="entry name" value="PROKAR_LIPOPROTEIN"/>
    <property type="match status" value="1"/>
</dbReference>
<feature type="compositionally biased region" description="Pro residues" evidence="3">
    <location>
        <begin position="28"/>
        <end position="49"/>
    </location>
</feature>
<feature type="chain" id="PRO_5046321916" evidence="4">
    <location>
        <begin position="27"/>
        <end position="340"/>
    </location>
</feature>
<evidence type="ECO:0000313" key="6">
    <source>
        <dbReference type="EMBL" id="MFC7343784.1"/>
    </source>
</evidence>
<keyword evidence="7" id="KW-1185">Reference proteome</keyword>
<sequence>MLLSRAVIRAAALAGLLAAAACSAPATPGEPPGPPPPPKPAPPPPPPDPAEVGANELGDVPVLMYHRITPAPTSVYDRTPEEFRAELERLADEGYVPVTATEYATGKIDIPAGKHPVVLTFDDGSASQFTLDPAGEPAPNTAIGILLSVARKHPDFRPTATLYVFDPPFEEPGGRHTLTWLHERGFEIGNHTVDHPNLGGESATEVQREIAGMQRIINEALPGVPVDSLALPLGAHPDDEALAADGSADGTTYHHSSVMLVGSNPAPSPFTADFDPTAVPRIRSQGPTGEGADYGSTKWLDELAANPGTRYTSDGDPAKISAPRSATAEPAPDLPDLVRY</sequence>
<protein>
    <submittedName>
        <fullName evidence="6">Polysaccharide deacetylase family protein</fullName>
    </submittedName>
</protein>
<accession>A0ABW2LMN5</accession>
<feature type="signal peptide" evidence="4">
    <location>
        <begin position="1"/>
        <end position="26"/>
    </location>
</feature>
<dbReference type="Proteomes" id="UP001596504">
    <property type="component" value="Unassembled WGS sequence"/>
</dbReference>
<dbReference type="Pfam" id="PF01522">
    <property type="entry name" value="Polysacc_deac_1"/>
    <property type="match status" value="1"/>
</dbReference>
<gene>
    <name evidence="6" type="ORF">ACFQRI_20455</name>
</gene>
<comment type="subcellular location">
    <subcellularLocation>
        <location evidence="1">Secreted</location>
    </subcellularLocation>
</comment>
<evidence type="ECO:0000256" key="4">
    <source>
        <dbReference type="SAM" id="SignalP"/>
    </source>
</evidence>
<evidence type="ECO:0000256" key="3">
    <source>
        <dbReference type="SAM" id="MobiDB-lite"/>
    </source>
</evidence>
<dbReference type="InterPro" id="IPR011330">
    <property type="entry name" value="Glyco_hydro/deAcase_b/a-brl"/>
</dbReference>
<organism evidence="6 7">
    <name type="scientific">Saccharopolyspora griseoalba</name>
    <dbReference type="NCBI Taxonomy" id="1431848"/>
    <lineage>
        <taxon>Bacteria</taxon>
        <taxon>Bacillati</taxon>
        <taxon>Actinomycetota</taxon>
        <taxon>Actinomycetes</taxon>
        <taxon>Pseudonocardiales</taxon>
        <taxon>Pseudonocardiaceae</taxon>
        <taxon>Saccharopolyspora</taxon>
    </lineage>
</organism>
<dbReference type="Gene3D" id="3.20.20.370">
    <property type="entry name" value="Glycoside hydrolase/deacetylase"/>
    <property type="match status" value="1"/>
</dbReference>
<proteinExistence type="predicted"/>